<keyword evidence="2" id="KW-1185">Reference proteome</keyword>
<proteinExistence type="predicted"/>
<dbReference type="Proteomes" id="UP001177021">
    <property type="component" value="Unassembled WGS sequence"/>
</dbReference>
<gene>
    <name evidence="1" type="ORF">MILVUS5_LOCUS18051</name>
</gene>
<comment type="caution">
    <text evidence="1">The sequence shown here is derived from an EMBL/GenBank/DDBJ whole genome shotgun (WGS) entry which is preliminary data.</text>
</comment>
<name>A0ACB0K148_TRIPR</name>
<accession>A0ACB0K148</accession>
<reference evidence="1" key="1">
    <citation type="submission" date="2023-10" db="EMBL/GenBank/DDBJ databases">
        <authorList>
            <person name="Rodriguez Cubillos JULIANA M."/>
            <person name="De Vega J."/>
        </authorList>
    </citation>
    <scope>NUCLEOTIDE SEQUENCE</scope>
</reference>
<dbReference type="EMBL" id="CASHSV030000109">
    <property type="protein sequence ID" value="CAJ2650138.1"/>
    <property type="molecule type" value="Genomic_DNA"/>
</dbReference>
<sequence>MAQTRNHIQNRNQQLAGSLFLFDRKVLRYFRKDGHRWKKKKDGKTIREAHEKLKAGSVEVLHCYYARGEDNENFQRRIYWMLDEKLEHIVLVHYREIEEGCKSGISNLPAVPVTPVGSSQSSSVPSSAKISSPISVVQVSLTSSANEIDQHRASEYEDDKLQNCPQVSSHAQSTSNSMHHCAPQLSLEATGFSELLKNPFISSRTSLPCFSPSNDVPPWAFIQNSSRNGINMYDRELHVQGSSDGSEAYFTVAESNAMLDAICRTQDGVILRDRPITDVYMHPIITGTSQTVNQQVKKEHDLGSFHTPFSDHPVFAPQDGGAYKDELEHVEFAELKKLDSFGQWMDKEIGGDCDNSFMASDSGNYWNTLDADNKDKEVSRLRQMQLDVDSLGPSLSLEQLFSIHDFSPDWAYAGVRTKVLIVGTFLGSKKLSGETKWGCMFGEIEVSAEVLAENVIRCQTPLHSPGRVPFYVTCSNRLACSEVREFEYHDNPSKFIGPNGVKISPEDEVQLQIRLLRLVELEPDNKWFKCSVPECEKCKLMETMYSMRDDNGVFGETFKIDGSDHNNTRDVLFQRLIRDKLYGWLEFKVHEGGKGQHILDNEGQGVIHLAAALGYVWALGPLVAAGISPNYRDAHGKTGLHWASYFGREETVIALVKLGASPGAIEDPTSAFPRGQKAADLASSRGHKGIAGYLAEADLTTQLSMLTVNENDMHNIATTTAADSIFESADGDSSYLTMDEQHGLKESLAAFRKSAHAAALIQEAFRAKSFCQRQLTKSSDDISEEVLNVVSDSLNKVQKIGHFEDYLHFAALRIQKKYRGWKGRKDFLKTRNRIIKIQAHFRGHQVRKQYKKVIWSVSIVEKAILRWRRKGAGLRGFRVGQPVGIMAKDAENSDDEYDFLSIGRKQKSDDVKKALDRVKSMVRNPEARDQYMRLIMKYQNFKIDYGGTSQSQHVD</sequence>
<evidence type="ECO:0000313" key="2">
    <source>
        <dbReference type="Proteomes" id="UP001177021"/>
    </source>
</evidence>
<evidence type="ECO:0000313" key="1">
    <source>
        <dbReference type="EMBL" id="CAJ2650138.1"/>
    </source>
</evidence>
<protein>
    <submittedName>
        <fullName evidence="1">Uncharacterized protein</fullName>
    </submittedName>
</protein>
<organism evidence="1 2">
    <name type="scientific">Trifolium pratense</name>
    <name type="common">Red clover</name>
    <dbReference type="NCBI Taxonomy" id="57577"/>
    <lineage>
        <taxon>Eukaryota</taxon>
        <taxon>Viridiplantae</taxon>
        <taxon>Streptophyta</taxon>
        <taxon>Embryophyta</taxon>
        <taxon>Tracheophyta</taxon>
        <taxon>Spermatophyta</taxon>
        <taxon>Magnoliopsida</taxon>
        <taxon>eudicotyledons</taxon>
        <taxon>Gunneridae</taxon>
        <taxon>Pentapetalae</taxon>
        <taxon>rosids</taxon>
        <taxon>fabids</taxon>
        <taxon>Fabales</taxon>
        <taxon>Fabaceae</taxon>
        <taxon>Papilionoideae</taxon>
        <taxon>50 kb inversion clade</taxon>
        <taxon>NPAAA clade</taxon>
        <taxon>Hologalegina</taxon>
        <taxon>IRL clade</taxon>
        <taxon>Trifolieae</taxon>
        <taxon>Trifolium</taxon>
    </lineage>
</organism>